<name>A0A9P6X1N8_RHIOR</name>
<evidence type="ECO:0000256" key="1">
    <source>
        <dbReference type="SAM" id="MobiDB-lite"/>
    </source>
</evidence>
<gene>
    <name evidence="2" type="ORF">G6F64_010114</name>
</gene>
<evidence type="ECO:0000313" key="2">
    <source>
        <dbReference type="EMBL" id="KAG1303388.1"/>
    </source>
</evidence>
<feature type="compositionally biased region" description="Low complexity" evidence="1">
    <location>
        <begin position="219"/>
        <end position="257"/>
    </location>
</feature>
<protein>
    <submittedName>
        <fullName evidence="2">Uncharacterized protein</fullName>
    </submittedName>
</protein>
<feature type="region of interest" description="Disordered" evidence="1">
    <location>
        <begin position="76"/>
        <end position="96"/>
    </location>
</feature>
<evidence type="ECO:0000313" key="3">
    <source>
        <dbReference type="Proteomes" id="UP000716291"/>
    </source>
</evidence>
<feature type="compositionally biased region" description="Basic and acidic residues" evidence="1">
    <location>
        <begin position="260"/>
        <end position="278"/>
    </location>
</feature>
<feature type="region of interest" description="Disordered" evidence="1">
    <location>
        <begin position="219"/>
        <end position="278"/>
    </location>
</feature>
<keyword evidence="3" id="KW-1185">Reference proteome</keyword>
<dbReference type="AlphaFoldDB" id="A0A9P6X1N8"/>
<dbReference type="EMBL" id="JAANQT010002004">
    <property type="protein sequence ID" value="KAG1303388.1"/>
    <property type="molecule type" value="Genomic_DNA"/>
</dbReference>
<feature type="compositionally biased region" description="Polar residues" evidence="1">
    <location>
        <begin position="76"/>
        <end position="94"/>
    </location>
</feature>
<organism evidence="2 3">
    <name type="scientific">Rhizopus oryzae</name>
    <name type="common">Mucormycosis agent</name>
    <name type="synonym">Rhizopus arrhizus var. delemar</name>
    <dbReference type="NCBI Taxonomy" id="64495"/>
    <lineage>
        <taxon>Eukaryota</taxon>
        <taxon>Fungi</taxon>
        <taxon>Fungi incertae sedis</taxon>
        <taxon>Mucoromycota</taxon>
        <taxon>Mucoromycotina</taxon>
        <taxon>Mucoromycetes</taxon>
        <taxon>Mucorales</taxon>
        <taxon>Mucorineae</taxon>
        <taxon>Rhizopodaceae</taxon>
        <taxon>Rhizopus</taxon>
    </lineage>
</organism>
<dbReference type="Proteomes" id="UP000716291">
    <property type="component" value="Unassembled WGS sequence"/>
</dbReference>
<comment type="caution">
    <text evidence="2">The sequence shown here is derived from an EMBL/GenBank/DDBJ whole genome shotgun (WGS) entry which is preliminary data.</text>
</comment>
<sequence length="278" mass="31492">MGLPVWKPKRRSLDEIQEDIRKQHQSLYGRNIGQLSTTERIPVITSHNNSNVSTSTEFALLQPHNRISRRRNIMTSSFTDRRQNQSSSDNSPIQQDELDHRIEQFISEKRDLLEQLQVTGFLLEQFLTARTRLGADTANVPEFITQDLPNILESAATLAAMSPSELVFPFSSSDVNTNMYGQSMVEALLSIPPYSTQIQDVETNILSAHRRIRRQLRSLAAARQSRRQSPTLSSASSSPSRSSPPFHSSSSSPFRSLSARRRDNISRRIRFADREASP</sequence>
<dbReference type="OrthoDB" id="2264689at2759"/>
<reference evidence="2" key="1">
    <citation type="journal article" date="2020" name="Microb. Genom.">
        <title>Genetic diversity of clinical and environmental Mucorales isolates obtained from an investigation of mucormycosis cases among solid organ transplant recipients.</title>
        <authorList>
            <person name="Nguyen M.H."/>
            <person name="Kaul D."/>
            <person name="Muto C."/>
            <person name="Cheng S.J."/>
            <person name="Richter R.A."/>
            <person name="Bruno V.M."/>
            <person name="Liu G."/>
            <person name="Beyhan S."/>
            <person name="Sundermann A.J."/>
            <person name="Mounaud S."/>
            <person name="Pasculle A.W."/>
            <person name="Nierman W.C."/>
            <person name="Driscoll E."/>
            <person name="Cumbie R."/>
            <person name="Clancy C.J."/>
            <person name="Dupont C.L."/>
        </authorList>
    </citation>
    <scope>NUCLEOTIDE SEQUENCE</scope>
    <source>
        <strain evidence="2">GL11</strain>
    </source>
</reference>
<proteinExistence type="predicted"/>
<accession>A0A9P6X1N8</accession>